<name>A0A7W3QJY1_ACTNM</name>
<comment type="caution">
    <text evidence="2">The sequence shown here is derived from an EMBL/GenBank/DDBJ whole genome shotgun (WGS) entry which is preliminary data.</text>
</comment>
<accession>A0A7W3QJY1</accession>
<reference evidence="2 3" key="1">
    <citation type="submission" date="2020-08" db="EMBL/GenBank/DDBJ databases">
        <title>Genomic Encyclopedia of Type Strains, Phase IV (KMG-IV): sequencing the most valuable type-strain genomes for metagenomic binning, comparative biology and taxonomic classification.</title>
        <authorList>
            <person name="Goeker M."/>
        </authorList>
    </citation>
    <scope>NUCLEOTIDE SEQUENCE [LARGE SCALE GENOMIC DNA]</scope>
    <source>
        <strain evidence="2 3">DSM 44197</strain>
    </source>
</reference>
<evidence type="ECO:0000256" key="1">
    <source>
        <dbReference type="SAM" id="Phobius"/>
    </source>
</evidence>
<dbReference type="EMBL" id="JACJIA010000002">
    <property type="protein sequence ID" value="MBA8949919.1"/>
    <property type="molecule type" value="Genomic_DNA"/>
</dbReference>
<dbReference type="RefSeq" id="WP_182842419.1">
    <property type="nucleotide sequence ID" value="NZ_BAAALP010000027.1"/>
</dbReference>
<keyword evidence="3" id="KW-1185">Reference proteome</keyword>
<keyword evidence="1" id="KW-1133">Transmembrane helix</keyword>
<keyword evidence="1" id="KW-0812">Transmembrane</keyword>
<gene>
    <name evidence="2" type="ORF">HNR61_001532</name>
</gene>
<keyword evidence="1" id="KW-0472">Membrane</keyword>
<protein>
    <submittedName>
        <fullName evidence="2">Uncharacterized protein</fullName>
    </submittedName>
</protein>
<dbReference type="Proteomes" id="UP000572680">
    <property type="component" value="Unassembled WGS sequence"/>
</dbReference>
<evidence type="ECO:0000313" key="3">
    <source>
        <dbReference type="Proteomes" id="UP000572680"/>
    </source>
</evidence>
<organism evidence="2 3">
    <name type="scientific">Actinomadura namibiensis</name>
    <dbReference type="NCBI Taxonomy" id="182080"/>
    <lineage>
        <taxon>Bacteria</taxon>
        <taxon>Bacillati</taxon>
        <taxon>Actinomycetota</taxon>
        <taxon>Actinomycetes</taxon>
        <taxon>Streptosporangiales</taxon>
        <taxon>Thermomonosporaceae</taxon>
        <taxon>Actinomadura</taxon>
    </lineage>
</organism>
<dbReference type="AlphaFoldDB" id="A0A7W3QJY1"/>
<sequence length="366" mass="38740">MDEIERRVAERLARIGGAPPPGLHGRVVTAARDRRRRRRRVALLGAAAGAAATALVPAVVLTAGSGSRTSPATAVTPARDTVISRALPGGQRLRAMALGSDGSVLGVPATVDAERVRVTQRGVWVAGPGRAARRVADTGPDSLPYLWTMAAGRAAYVWPDGTRLRCLPPGGGEVTTLRPGWDGRDRFYSDGDAVVWWDADRKAPATSLGCAGAVRDLSVKGTLAAFSFPHAYVRSGRTMRQVDVVSGRQTTITLPDGREPSAGFGAGPDTLAWADRNVLTVRSLSSRPSRREVRGLPHGGDDAYLGRVTVGEHVVVFSAVHQDLDDASSLVHDLRTGKSTTVPGEAWAAGPYLLRQEGDGYRLTRP</sequence>
<feature type="transmembrane region" description="Helical" evidence="1">
    <location>
        <begin position="41"/>
        <end position="61"/>
    </location>
</feature>
<evidence type="ECO:0000313" key="2">
    <source>
        <dbReference type="EMBL" id="MBA8949919.1"/>
    </source>
</evidence>
<proteinExistence type="predicted"/>